<evidence type="ECO:0000256" key="2">
    <source>
        <dbReference type="ARBA" id="ARBA00022692"/>
    </source>
</evidence>
<proteinExistence type="predicted"/>
<feature type="transmembrane region" description="Helical" evidence="5">
    <location>
        <begin position="117"/>
        <end position="138"/>
    </location>
</feature>
<evidence type="ECO:0000313" key="8">
    <source>
        <dbReference type="Proteomes" id="UP000240530"/>
    </source>
</evidence>
<evidence type="ECO:0000256" key="4">
    <source>
        <dbReference type="ARBA" id="ARBA00023136"/>
    </source>
</evidence>
<keyword evidence="7" id="KW-0436">Ligase</keyword>
<comment type="subcellular location">
    <subcellularLocation>
        <location evidence="1">Membrane</location>
        <topology evidence="1">Multi-pass membrane protein</topology>
    </subcellularLocation>
</comment>
<evidence type="ECO:0000259" key="6">
    <source>
        <dbReference type="Pfam" id="PF04932"/>
    </source>
</evidence>
<feature type="transmembrane region" description="Helical" evidence="5">
    <location>
        <begin position="328"/>
        <end position="347"/>
    </location>
</feature>
<sequence>MKNSLIFNIMKNKINSFLILLPYIWLFSGVLVYKNGNKAMVVMSLISIATSLIVFKIDIIKENLHKNYFLWSVITFAIYAIIAKLTYGFNSNEFRALLCASLVLLTFPAELLTRKKIIVLTLLASICTLFYSIYNHIYLGLERSALQINAVPYSTICAGIAICSFSLFLTSKNYKEKLFNIIPLLLLSSSIIILETRGVWLSFSLTIFILLLLNLVKISLKKKLISLIFLIIITIPFSFIFKTDIEQRIQQTSIEINKIESGDLNTSIGLRLQMWALAPEMIKGDELLGTGENQVMKFNSLYKEGYISKSLYNFHPSHYHNQYIDNTIKGGFIGLLLLLILLSTPLLYIKKRNQFKKNIIIGIIVLYAISSLTDVPFIHGQTMLFYTLILCGLRNIDE</sequence>
<protein>
    <submittedName>
        <fullName evidence="7">Ligase</fullName>
    </submittedName>
</protein>
<evidence type="ECO:0000256" key="5">
    <source>
        <dbReference type="SAM" id="Phobius"/>
    </source>
</evidence>
<feature type="transmembrane region" description="Helical" evidence="5">
    <location>
        <begin position="12"/>
        <end position="33"/>
    </location>
</feature>
<feature type="transmembrane region" description="Helical" evidence="5">
    <location>
        <begin position="178"/>
        <end position="194"/>
    </location>
</feature>
<dbReference type="GO" id="GO:0016020">
    <property type="term" value="C:membrane"/>
    <property type="evidence" value="ECO:0007669"/>
    <property type="project" value="UniProtKB-SubCell"/>
</dbReference>
<dbReference type="InterPro" id="IPR051533">
    <property type="entry name" value="WaaL-like"/>
</dbReference>
<feature type="domain" description="O-antigen ligase-related" evidence="6">
    <location>
        <begin position="184"/>
        <end position="339"/>
    </location>
</feature>
<feature type="transmembrane region" description="Helical" evidence="5">
    <location>
        <begin position="359"/>
        <end position="378"/>
    </location>
</feature>
<dbReference type="InterPro" id="IPR007016">
    <property type="entry name" value="O-antigen_ligase-rel_domated"/>
</dbReference>
<dbReference type="GO" id="GO:0016874">
    <property type="term" value="F:ligase activity"/>
    <property type="evidence" value="ECO:0007669"/>
    <property type="project" value="UniProtKB-KW"/>
</dbReference>
<evidence type="ECO:0000313" key="7">
    <source>
        <dbReference type="EMBL" id="PSV12477.1"/>
    </source>
</evidence>
<dbReference type="EMBL" id="PYNS01000003">
    <property type="protein sequence ID" value="PSV12477.1"/>
    <property type="molecule type" value="Genomic_DNA"/>
</dbReference>
<feature type="transmembrane region" description="Helical" evidence="5">
    <location>
        <begin position="150"/>
        <end position="171"/>
    </location>
</feature>
<dbReference type="Proteomes" id="UP000240530">
    <property type="component" value="Unassembled WGS sequence"/>
</dbReference>
<reference evidence="7 8" key="1">
    <citation type="submission" date="2018-03" db="EMBL/GenBank/DDBJ databases">
        <title>Whole genome sequencing of Histamine producing bacteria.</title>
        <authorList>
            <person name="Butler K."/>
        </authorList>
    </citation>
    <scope>NUCLEOTIDE SEQUENCE [LARGE SCALE GENOMIC DNA]</scope>
    <source>
        <strain evidence="7 8">Res.4.1</strain>
    </source>
</reference>
<dbReference type="PANTHER" id="PTHR37422:SF17">
    <property type="entry name" value="O-ANTIGEN LIGASE"/>
    <property type="match status" value="1"/>
</dbReference>
<dbReference type="Pfam" id="PF04932">
    <property type="entry name" value="Wzy_C"/>
    <property type="match status" value="1"/>
</dbReference>
<gene>
    <name evidence="7" type="ORF">C0W93_05485</name>
</gene>
<evidence type="ECO:0000256" key="3">
    <source>
        <dbReference type="ARBA" id="ARBA00022989"/>
    </source>
</evidence>
<feature type="transmembrane region" description="Helical" evidence="5">
    <location>
        <begin position="200"/>
        <end position="217"/>
    </location>
</feature>
<feature type="transmembrane region" description="Helical" evidence="5">
    <location>
        <begin position="224"/>
        <end position="241"/>
    </location>
</feature>
<accession>A0A2T3KXV5</accession>
<dbReference type="AlphaFoldDB" id="A0A2T3KXV5"/>
<comment type="caution">
    <text evidence="7">The sequence shown here is derived from an EMBL/GenBank/DDBJ whole genome shotgun (WGS) entry which is preliminary data.</text>
</comment>
<feature type="transmembrane region" description="Helical" evidence="5">
    <location>
        <begin position="94"/>
        <end position="112"/>
    </location>
</feature>
<feature type="transmembrane region" description="Helical" evidence="5">
    <location>
        <begin position="69"/>
        <end position="88"/>
    </location>
</feature>
<feature type="transmembrane region" description="Helical" evidence="5">
    <location>
        <begin position="39"/>
        <end position="57"/>
    </location>
</feature>
<dbReference type="PANTHER" id="PTHR37422">
    <property type="entry name" value="TEICHURONIC ACID BIOSYNTHESIS PROTEIN TUAE"/>
    <property type="match status" value="1"/>
</dbReference>
<dbReference type="RefSeq" id="WP_107184491.1">
    <property type="nucleotide sequence ID" value="NZ_JAWQGC010000004.1"/>
</dbReference>
<name>A0A2T3KXV5_PHOLD</name>
<evidence type="ECO:0000256" key="1">
    <source>
        <dbReference type="ARBA" id="ARBA00004141"/>
    </source>
</evidence>
<keyword evidence="2 5" id="KW-0812">Transmembrane</keyword>
<keyword evidence="4 5" id="KW-0472">Membrane</keyword>
<keyword evidence="3 5" id="KW-1133">Transmembrane helix</keyword>
<organism evidence="7 8">
    <name type="scientific">Photobacterium leiognathi subsp. mandapamensis</name>
    <name type="common">Photobacterium mandapamensis</name>
    <dbReference type="NCBI Taxonomy" id="48408"/>
    <lineage>
        <taxon>Bacteria</taxon>
        <taxon>Pseudomonadati</taxon>
        <taxon>Pseudomonadota</taxon>
        <taxon>Gammaproteobacteria</taxon>
        <taxon>Vibrionales</taxon>
        <taxon>Vibrionaceae</taxon>
        <taxon>Photobacterium</taxon>
    </lineage>
</organism>